<name>A0A0D2LIB9_9CHLO</name>
<evidence type="ECO:0000313" key="5">
    <source>
        <dbReference type="Proteomes" id="UP000054498"/>
    </source>
</evidence>
<accession>A0A0D2LIB9</accession>
<feature type="non-terminal residue" evidence="4">
    <location>
        <position position="94"/>
    </location>
</feature>
<gene>
    <name evidence="4" type="ORF">MNEG_16189</name>
</gene>
<evidence type="ECO:0000256" key="2">
    <source>
        <dbReference type="ARBA" id="ARBA00022485"/>
    </source>
</evidence>
<comment type="cofactor">
    <cofactor evidence="1">
        <name>[4Fe-4S] cluster</name>
        <dbReference type="ChEBI" id="CHEBI:49883"/>
    </cofactor>
</comment>
<dbReference type="InterPro" id="IPR013785">
    <property type="entry name" value="Aldolase_TIM"/>
</dbReference>
<dbReference type="InterPro" id="IPR034405">
    <property type="entry name" value="F420"/>
</dbReference>
<dbReference type="Proteomes" id="UP000054498">
    <property type="component" value="Unassembled WGS sequence"/>
</dbReference>
<dbReference type="OrthoDB" id="2015542at2759"/>
<dbReference type="InterPro" id="IPR058240">
    <property type="entry name" value="rSAM_sf"/>
</dbReference>
<dbReference type="GeneID" id="25733924"/>
<dbReference type="Gene3D" id="3.20.20.70">
    <property type="entry name" value="Aldolase class I"/>
    <property type="match status" value="1"/>
</dbReference>
<evidence type="ECO:0000256" key="3">
    <source>
        <dbReference type="SAM" id="Phobius"/>
    </source>
</evidence>
<dbReference type="GO" id="GO:0051539">
    <property type="term" value="F:4 iron, 4 sulfur cluster binding"/>
    <property type="evidence" value="ECO:0007669"/>
    <property type="project" value="UniProtKB-KW"/>
</dbReference>
<dbReference type="KEGG" id="mng:MNEG_16189"/>
<feature type="transmembrane region" description="Helical" evidence="3">
    <location>
        <begin position="40"/>
        <end position="61"/>
    </location>
</feature>
<evidence type="ECO:0008006" key="6">
    <source>
        <dbReference type="Google" id="ProtNLM"/>
    </source>
</evidence>
<keyword evidence="3" id="KW-0812">Transmembrane</keyword>
<keyword evidence="5" id="KW-1185">Reference proteome</keyword>
<keyword evidence="3" id="KW-1133">Transmembrane helix</keyword>
<dbReference type="PANTHER" id="PTHR43076">
    <property type="entry name" value="FO SYNTHASE (COFH)"/>
    <property type="match status" value="1"/>
</dbReference>
<evidence type="ECO:0000256" key="1">
    <source>
        <dbReference type="ARBA" id="ARBA00001966"/>
    </source>
</evidence>
<dbReference type="SUPFAM" id="SSF102114">
    <property type="entry name" value="Radical SAM enzymes"/>
    <property type="match status" value="1"/>
</dbReference>
<dbReference type="AlphaFoldDB" id="A0A0D2LIB9"/>
<feature type="non-terminal residue" evidence="4">
    <location>
        <position position="1"/>
    </location>
</feature>
<keyword evidence="3" id="KW-0472">Membrane</keyword>
<keyword evidence="2" id="KW-0004">4Fe-4S</keyword>
<dbReference type="STRING" id="145388.A0A0D2LIB9"/>
<protein>
    <recommendedName>
        <fullName evidence="6">7,8-didemethyl-8-hydroxy-5-deazariboflavin synthase</fullName>
    </recommendedName>
</protein>
<organism evidence="4 5">
    <name type="scientific">Monoraphidium neglectum</name>
    <dbReference type="NCBI Taxonomy" id="145388"/>
    <lineage>
        <taxon>Eukaryota</taxon>
        <taxon>Viridiplantae</taxon>
        <taxon>Chlorophyta</taxon>
        <taxon>core chlorophytes</taxon>
        <taxon>Chlorophyceae</taxon>
        <taxon>CS clade</taxon>
        <taxon>Sphaeropleales</taxon>
        <taxon>Selenastraceae</taxon>
        <taxon>Monoraphidium</taxon>
    </lineage>
</organism>
<keyword evidence="2" id="KW-0411">Iron-sulfur</keyword>
<dbReference type="PANTHER" id="PTHR43076:SF15">
    <property type="entry name" value="7,8-DIDEMETHYL-8-HYDROXY-5-DEAZARIBOFLAVIN SYNTHASE"/>
    <property type="match status" value="1"/>
</dbReference>
<reference evidence="4 5" key="1">
    <citation type="journal article" date="2013" name="BMC Genomics">
        <title>Reconstruction of the lipid metabolism for the microalga Monoraphidium neglectum from its genome sequence reveals characteristics suitable for biofuel production.</title>
        <authorList>
            <person name="Bogen C."/>
            <person name="Al-Dilaimi A."/>
            <person name="Albersmeier A."/>
            <person name="Wichmann J."/>
            <person name="Grundmann M."/>
            <person name="Rupp O."/>
            <person name="Lauersen K.J."/>
            <person name="Blifernez-Klassen O."/>
            <person name="Kalinowski J."/>
            <person name="Goesmann A."/>
            <person name="Mussgnug J.H."/>
            <person name="Kruse O."/>
        </authorList>
    </citation>
    <scope>NUCLEOTIDE SEQUENCE [LARGE SCALE GENOMIC DNA]</scope>
    <source>
        <strain evidence="4 5">SAG 48.87</strain>
    </source>
</reference>
<dbReference type="EMBL" id="KK106301">
    <property type="protein sequence ID" value="KIY91774.1"/>
    <property type="molecule type" value="Genomic_DNA"/>
</dbReference>
<keyword evidence="2" id="KW-0479">Metal-binding</keyword>
<sequence>LKEVSASQGLMLESLSPALLAPSAPHDAATCPDKAPAARLAALAAAGAAGVPFTSGVLVGIGESRRERLESLIAIRRAHETYGHVQEVIIQNFR</sequence>
<dbReference type="GO" id="GO:0044689">
    <property type="term" value="F:7,8-didemethyl-8-hydroxy-5-deazariboflavin synthase activity"/>
    <property type="evidence" value="ECO:0007669"/>
    <property type="project" value="TreeGrafter"/>
</dbReference>
<dbReference type="RefSeq" id="XP_013890794.1">
    <property type="nucleotide sequence ID" value="XM_014035340.1"/>
</dbReference>
<keyword evidence="2" id="KW-0408">Iron</keyword>
<proteinExistence type="predicted"/>
<evidence type="ECO:0000313" key="4">
    <source>
        <dbReference type="EMBL" id="KIY91774.1"/>
    </source>
</evidence>